<accession>A0ABC8JQX5</accession>
<protein>
    <recommendedName>
        <fullName evidence="1">F-box domain-containing protein</fullName>
    </recommendedName>
</protein>
<reference evidence="2 3" key="1">
    <citation type="submission" date="2022-03" db="EMBL/GenBank/DDBJ databases">
        <authorList>
            <person name="Macdonald S."/>
            <person name="Ahmed S."/>
            <person name="Newling K."/>
        </authorList>
    </citation>
    <scope>NUCLEOTIDE SEQUENCE [LARGE SCALE GENOMIC DNA]</scope>
</reference>
<dbReference type="PANTHER" id="PTHR47123">
    <property type="entry name" value="F-BOX PROTEIN SKIP23"/>
    <property type="match status" value="1"/>
</dbReference>
<dbReference type="PANTHER" id="PTHR47123:SF16">
    <property type="entry name" value="F-BOX DOMAIN-CONTAINING PROTEIN"/>
    <property type="match status" value="1"/>
</dbReference>
<name>A0ABC8JQX5_ERUVS</name>
<dbReference type="InterPro" id="IPR001810">
    <property type="entry name" value="F-box_dom"/>
</dbReference>
<dbReference type="InterPro" id="IPR036047">
    <property type="entry name" value="F-box-like_dom_sf"/>
</dbReference>
<evidence type="ECO:0000313" key="2">
    <source>
        <dbReference type="EMBL" id="CAH8335830.1"/>
    </source>
</evidence>
<dbReference type="EMBL" id="CAKOAT010128487">
    <property type="protein sequence ID" value="CAH8335830.1"/>
    <property type="molecule type" value="Genomic_DNA"/>
</dbReference>
<dbReference type="AlphaFoldDB" id="A0ABC8JQX5"/>
<dbReference type="Pfam" id="PF03478">
    <property type="entry name" value="Beta-prop_KIB1-4"/>
    <property type="match status" value="1"/>
</dbReference>
<gene>
    <name evidence="2" type="ORF">ERUC_LOCUS13657</name>
</gene>
<dbReference type="Pfam" id="PF00646">
    <property type="entry name" value="F-box"/>
    <property type="match status" value="1"/>
</dbReference>
<evidence type="ECO:0000313" key="3">
    <source>
        <dbReference type="Proteomes" id="UP001642260"/>
    </source>
</evidence>
<dbReference type="Proteomes" id="UP001642260">
    <property type="component" value="Unassembled WGS sequence"/>
</dbReference>
<dbReference type="InterPro" id="IPR005174">
    <property type="entry name" value="KIB1-4_b-propeller"/>
</dbReference>
<dbReference type="Gene3D" id="1.20.1280.50">
    <property type="match status" value="1"/>
</dbReference>
<sequence length="392" mass="44583">MSDASLLSDSVSKLSLLSPSVSVPDWSLLPEELLHIISKKLDDCFDALHARSVCTLWRSIFPFPSYLSRTRYSLPTLDNKGTWSLEKIPLFLFRNRALASDFFLGGIRRDEPEEEEELPSPIQCSVKVEIPDSDPRLMNLLDCQIIPLGHQYRMIGCNAKEYRNVALLPLNQEEGGRDYVVLLNFTKVLLVFRSFEMRWRRLEALTTATCEALFTFRGKFYAIFINGDVFAFDPHFLELTPLKPLELVNCGSCNDLVQCGDDELFLVEKIIPRNDEVLYFSRLTLRVCRLDVEAGQWVVVTHIGDRVFIIGDLGNVSCSAKEFPDGCGVSGNSVLYTHKPWNETYFYKYGVHTGREEDDLNCWRYSGDSLVTILSTSPVVALRVESGVFNPY</sequence>
<dbReference type="SUPFAM" id="SSF81383">
    <property type="entry name" value="F-box domain"/>
    <property type="match status" value="1"/>
</dbReference>
<feature type="domain" description="F-box" evidence="1">
    <location>
        <begin position="29"/>
        <end position="70"/>
    </location>
</feature>
<comment type="caution">
    <text evidence="2">The sequence shown here is derived from an EMBL/GenBank/DDBJ whole genome shotgun (WGS) entry which is preliminary data.</text>
</comment>
<evidence type="ECO:0000259" key="1">
    <source>
        <dbReference type="SMART" id="SM00256"/>
    </source>
</evidence>
<organism evidence="2 3">
    <name type="scientific">Eruca vesicaria subsp. sativa</name>
    <name type="common">Garden rocket</name>
    <name type="synonym">Eruca sativa</name>
    <dbReference type="NCBI Taxonomy" id="29727"/>
    <lineage>
        <taxon>Eukaryota</taxon>
        <taxon>Viridiplantae</taxon>
        <taxon>Streptophyta</taxon>
        <taxon>Embryophyta</taxon>
        <taxon>Tracheophyta</taxon>
        <taxon>Spermatophyta</taxon>
        <taxon>Magnoliopsida</taxon>
        <taxon>eudicotyledons</taxon>
        <taxon>Gunneridae</taxon>
        <taxon>Pentapetalae</taxon>
        <taxon>rosids</taxon>
        <taxon>malvids</taxon>
        <taxon>Brassicales</taxon>
        <taxon>Brassicaceae</taxon>
        <taxon>Brassiceae</taxon>
        <taxon>Eruca</taxon>
    </lineage>
</organism>
<dbReference type="InterPro" id="IPR051304">
    <property type="entry name" value="SCF_F-box_domain"/>
</dbReference>
<keyword evidence="3" id="KW-1185">Reference proteome</keyword>
<dbReference type="SMART" id="SM00256">
    <property type="entry name" value="FBOX"/>
    <property type="match status" value="1"/>
</dbReference>
<proteinExistence type="predicted"/>